<sequence>MQKALAEALDRAPMGVAIMRERRILWINERLAGWFDLVRNRILGSLPKAAEDIGLAVLFGEHDRICVTRPAGAIWLQRERALLADGLEACFFMDVTEEVRIEAERGRLQALVNALTTRDPETGVLNRNAVLQALDGHVSRSRRYGNALSVIRVSLQPRHDAALKETALRDIVQEFNSQLRWTDQIGRLDETTFLLVLPETPGTHAESLAARFGRERMPLLGTGAWRIDCAVTSWQKGDDARKLVRRLYSCSNGPKTA</sequence>
<dbReference type="Gene3D" id="3.30.70.270">
    <property type="match status" value="1"/>
</dbReference>
<proteinExistence type="predicted"/>
<dbReference type="SUPFAM" id="SSF55073">
    <property type="entry name" value="Nucleotide cyclase"/>
    <property type="match status" value="1"/>
</dbReference>
<evidence type="ECO:0000313" key="1">
    <source>
        <dbReference type="EMBL" id="CAI8927794.1"/>
    </source>
</evidence>
<dbReference type="EMBL" id="OX458333">
    <property type="protein sequence ID" value="CAI8927794.1"/>
    <property type="molecule type" value="Genomic_DNA"/>
</dbReference>
<dbReference type="InterPro" id="IPR029787">
    <property type="entry name" value="Nucleotide_cyclase"/>
</dbReference>
<name>A0ABM9I6P2_9GAMM</name>
<dbReference type="Proteomes" id="UP001162030">
    <property type="component" value="Chromosome"/>
</dbReference>
<reference evidence="1 2" key="1">
    <citation type="submission" date="2023-03" db="EMBL/GenBank/DDBJ databases">
        <authorList>
            <person name="Pearce D."/>
        </authorList>
    </citation>
    <scope>NUCLEOTIDE SEQUENCE [LARGE SCALE GENOMIC DNA]</scope>
    <source>
        <strain evidence="1">Msz</strain>
    </source>
</reference>
<protein>
    <submittedName>
        <fullName evidence="1">Diguanylate cyclase with GGDEF domain</fullName>
    </submittedName>
</protein>
<organism evidence="1 2">
    <name type="scientific">Methylocaldum szegediense</name>
    <dbReference type="NCBI Taxonomy" id="73780"/>
    <lineage>
        <taxon>Bacteria</taxon>
        <taxon>Pseudomonadati</taxon>
        <taxon>Pseudomonadota</taxon>
        <taxon>Gammaproteobacteria</taxon>
        <taxon>Methylococcales</taxon>
        <taxon>Methylococcaceae</taxon>
        <taxon>Methylocaldum</taxon>
    </lineage>
</organism>
<dbReference type="InterPro" id="IPR043128">
    <property type="entry name" value="Rev_trsase/Diguanyl_cyclase"/>
</dbReference>
<keyword evidence="2" id="KW-1185">Reference proteome</keyword>
<evidence type="ECO:0000313" key="2">
    <source>
        <dbReference type="Proteomes" id="UP001162030"/>
    </source>
</evidence>
<dbReference type="RefSeq" id="WP_026609456.1">
    <property type="nucleotide sequence ID" value="NZ_OX458333.1"/>
</dbReference>
<gene>
    <name evidence="1" type="ORF">MSZNOR_3973</name>
</gene>
<accession>A0ABM9I6P2</accession>